<evidence type="ECO:0000259" key="7">
    <source>
        <dbReference type="PROSITE" id="PS50053"/>
    </source>
</evidence>
<feature type="transmembrane region" description="Helical" evidence="5">
    <location>
        <begin position="1089"/>
        <end position="1110"/>
    </location>
</feature>
<feature type="region of interest" description="Disordered" evidence="4">
    <location>
        <begin position="1325"/>
        <end position="1357"/>
    </location>
</feature>
<evidence type="ECO:0000256" key="5">
    <source>
        <dbReference type="SAM" id="Phobius"/>
    </source>
</evidence>
<feature type="chain" id="PRO_5043271224" evidence="6">
    <location>
        <begin position="19"/>
        <end position="1357"/>
    </location>
</feature>
<keyword evidence="6" id="KW-0732">Signal</keyword>
<dbReference type="Pfam" id="PF00023">
    <property type="entry name" value="Ank"/>
    <property type="match status" value="1"/>
</dbReference>
<gene>
    <name evidence="8" type="ORF">C1SCF055_LOCUS32864</name>
</gene>
<feature type="region of interest" description="Disordered" evidence="4">
    <location>
        <begin position="197"/>
        <end position="244"/>
    </location>
</feature>
<dbReference type="InterPro" id="IPR036770">
    <property type="entry name" value="Ankyrin_rpt-contain_sf"/>
</dbReference>
<keyword evidence="5" id="KW-0472">Membrane</keyword>
<dbReference type="SUPFAM" id="SSF54236">
    <property type="entry name" value="Ubiquitin-like"/>
    <property type="match status" value="1"/>
</dbReference>
<evidence type="ECO:0000256" key="2">
    <source>
        <dbReference type="ARBA" id="ARBA00023043"/>
    </source>
</evidence>
<feature type="repeat" description="ANK" evidence="3">
    <location>
        <begin position="910"/>
        <end position="943"/>
    </location>
</feature>
<keyword evidence="5" id="KW-1133">Transmembrane helix</keyword>
<comment type="caution">
    <text evidence="8">The sequence shown here is derived from an EMBL/GenBank/DDBJ whole genome shotgun (WGS) entry which is preliminary data.</text>
</comment>
<dbReference type="EMBL" id="CAMXCT020004007">
    <property type="protein sequence ID" value="CAL1160674.1"/>
    <property type="molecule type" value="Genomic_DNA"/>
</dbReference>
<dbReference type="Proteomes" id="UP001152797">
    <property type="component" value="Unassembled WGS sequence"/>
</dbReference>
<dbReference type="PANTHER" id="PTHR24198">
    <property type="entry name" value="ANKYRIN REPEAT AND PROTEIN KINASE DOMAIN-CONTAINING PROTEIN"/>
    <property type="match status" value="1"/>
</dbReference>
<feature type="signal peptide" evidence="6">
    <location>
        <begin position="1"/>
        <end position="18"/>
    </location>
</feature>
<dbReference type="PROSITE" id="PS50088">
    <property type="entry name" value="ANK_REPEAT"/>
    <property type="match status" value="4"/>
</dbReference>
<dbReference type="InterPro" id="IPR002110">
    <property type="entry name" value="Ankyrin_rpt"/>
</dbReference>
<dbReference type="PROSITE" id="PS50297">
    <property type="entry name" value="ANK_REP_REGION"/>
    <property type="match status" value="3"/>
</dbReference>
<proteinExistence type="predicted"/>
<keyword evidence="5" id="KW-0812">Transmembrane</keyword>
<dbReference type="EMBL" id="CAMXCT030004007">
    <property type="protein sequence ID" value="CAL4794611.1"/>
    <property type="molecule type" value="Genomic_DNA"/>
</dbReference>
<feature type="transmembrane region" description="Helical" evidence="5">
    <location>
        <begin position="1130"/>
        <end position="1148"/>
    </location>
</feature>
<name>A0A9P1DAV6_9DINO</name>
<dbReference type="EMBL" id="CAMXCT010004007">
    <property type="protein sequence ID" value="CAI4007299.1"/>
    <property type="molecule type" value="Genomic_DNA"/>
</dbReference>
<evidence type="ECO:0000313" key="10">
    <source>
        <dbReference type="Proteomes" id="UP001152797"/>
    </source>
</evidence>
<feature type="compositionally biased region" description="Polar residues" evidence="4">
    <location>
        <begin position="222"/>
        <end position="231"/>
    </location>
</feature>
<keyword evidence="10" id="KW-1185">Reference proteome</keyword>
<organism evidence="8">
    <name type="scientific">Cladocopium goreaui</name>
    <dbReference type="NCBI Taxonomy" id="2562237"/>
    <lineage>
        <taxon>Eukaryota</taxon>
        <taxon>Sar</taxon>
        <taxon>Alveolata</taxon>
        <taxon>Dinophyceae</taxon>
        <taxon>Suessiales</taxon>
        <taxon>Symbiodiniaceae</taxon>
        <taxon>Cladocopium</taxon>
    </lineage>
</organism>
<dbReference type="CDD" id="cd17039">
    <property type="entry name" value="Ubl_ubiquitin_like"/>
    <property type="match status" value="1"/>
</dbReference>
<reference evidence="8" key="1">
    <citation type="submission" date="2022-10" db="EMBL/GenBank/DDBJ databases">
        <authorList>
            <person name="Chen Y."/>
            <person name="Dougan E. K."/>
            <person name="Chan C."/>
            <person name="Rhodes N."/>
            <person name="Thang M."/>
        </authorList>
    </citation>
    <scope>NUCLEOTIDE SEQUENCE</scope>
</reference>
<dbReference type="SUPFAM" id="SSF48403">
    <property type="entry name" value="Ankyrin repeat"/>
    <property type="match status" value="1"/>
</dbReference>
<dbReference type="Gene3D" id="1.25.40.20">
    <property type="entry name" value="Ankyrin repeat-containing domain"/>
    <property type="match status" value="2"/>
</dbReference>
<evidence type="ECO:0000313" key="8">
    <source>
        <dbReference type="EMBL" id="CAI4007299.1"/>
    </source>
</evidence>
<feature type="domain" description="Ubiquitin-like" evidence="7">
    <location>
        <begin position="647"/>
        <end position="685"/>
    </location>
</feature>
<dbReference type="InterPro" id="IPR000626">
    <property type="entry name" value="Ubiquitin-like_dom"/>
</dbReference>
<dbReference type="PANTHER" id="PTHR24198:SF165">
    <property type="entry name" value="ANKYRIN REPEAT-CONTAINING PROTEIN-RELATED"/>
    <property type="match status" value="1"/>
</dbReference>
<feature type="compositionally biased region" description="Basic and acidic residues" evidence="4">
    <location>
        <begin position="201"/>
        <end position="210"/>
    </location>
</feature>
<sequence length="1357" mass="149573">MAVLRILSLCMLLCCSEAMFKKDMRTVMEEEWPDMKHLGDVVSQATDKAKAIVHQGQEAVEGIKDMALDTFEAAAAKVNQSLKVVGQEVKDMNTTAMKEIISLDEKVKLAKNKAATFAAGTSGVLEQIQPIFEQFLEQLRSVTKMATDALNSISQEKAVMSLDKAMDKVFTTASSWKFAMQDLAEKLQQMNESLSGYTPEAHVERPGAAERHKRQAARQGSRADSNLTNSTESEEVAPSLLSMDPVEELSKTLKGPMKELKSAAAKLNDMAEEVTGAMGSFVDGALEAAESKLPKSLMANVTEVLKGVQHEAMQELEPLGEVGRSIVGGLYKAGTDAGLDFDSGVAARLPLELSERQQISHLLQLSEKWQLRLLEARGRNFALRPPSLGPDVPGGATASKRHLLALLQGVETPRLQLEGPAGYLDEFPAAYLRPAFIGCVARIFHVCAGRSASATLTAFRSSCQAACALLMLLGYVRMLCIRIGCYRWWAEYCPDTDASNSLREKVQKALDLLSSRVGVGLLMASLLQVGLGIMPLLNISTWVAPQQDCESGFTVLANELAVNWIAEGHGVRLAEMLKLYPFSLIDVLLILSIRLQLAVFLLAVCLGLPWAGDWMWVIAQGSETDFGELICALEPEQLEQLASSHGDSVRVLKQHLAELRGESRYKVKLVTQGRVLQDQDLLSELRPPLDLQMLRLDYVAPTPTERQSLFTAAKNGDTAMLDEILSKPVDPNVFIDWRQRLGWPDFTCTNPSCLQLASAGGHRDCVRMLIDAKANAAAKCGISDGEPALFEASRLGHWEIVLLLIEAKADVDEPPMSFNTPMSGKTPIQAACEGGHTEAVQVLLKANAKKPELVSGCSNRQIVRLLLNAGVERSEETMSAAMWHAVGGGKAEVLQVLLEAGANPNVLNKEGKSPLWYAADLGRSGYIAQLLLEAGADKNWVDEQGTSPLWTAADHGNLEIVKILVKAGADCDKVNKRRGVSPLQIAKYRGHPDVVESLLLPERDRDLRRCYNMLRHVKLRRQILALPRNVLFGHGSSEVPESYCGPDLNDLKRMGRTSRSAELLVALVPGDAPSLVYAMYFPGIVFWHFFYASWILVLMFSFTCGCLVIVSQPAEVRSVHAQRIWPVLTYASFLCSVLLAHFVTRLFTQRCLLNQHGEGVQIRCLCLFSWYEVMLFLLSFAVGPTAALWDYFKGFLCTVLASLIIEKPNFTQFGELADYVYCTYCAALLLERMDRDRKDDSPRHHFEAQLETCQDLQRNCDRWDSKAEPSLLDQSYESKSVCFRRTAAFWLLFLGLPLLAAATVDRSSFALGALELFLPNISADHPANQKMQPARDKEDRAPAATSEPSLRRVSEDV</sequence>
<evidence type="ECO:0000313" key="9">
    <source>
        <dbReference type="EMBL" id="CAL4794611.1"/>
    </source>
</evidence>
<accession>A0A9P1DAV6</accession>
<keyword evidence="2 3" id="KW-0040">ANK repeat</keyword>
<reference evidence="9 10" key="2">
    <citation type="submission" date="2024-05" db="EMBL/GenBank/DDBJ databases">
        <authorList>
            <person name="Chen Y."/>
            <person name="Shah S."/>
            <person name="Dougan E. K."/>
            <person name="Thang M."/>
            <person name="Chan C."/>
        </authorList>
    </citation>
    <scope>NUCLEOTIDE SEQUENCE [LARGE SCALE GENOMIC DNA]</scope>
</reference>
<dbReference type="SMART" id="SM00248">
    <property type="entry name" value="ANK"/>
    <property type="match status" value="8"/>
</dbReference>
<protein>
    <submittedName>
        <fullName evidence="9">Ankyrin repeat domain-containing protein 17 (Gene trap ankyrin repeat protein) (Serologically defined breast cancer antigen NY-BR-16)</fullName>
    </submittedName>
</protein>
<evidence type="ECO:0000256" key="6">
    <source>
        <dbReference type="SAM" id="SignalP"/>
    </source>
</evidence>
<dbReference type="PROSITE" id="PS50053">
    <property type="entry name" value="UBIQUITIN_2"/>
    <property type="match status" value="1"/>
</dbReference>
<evidence type="ECO:0000256" key="1">
    <source>
        <dbReference type="ARBA" id="ARBA00022737"/>
    </source>
</evidence>
<dbReference type="InterPro" id="IPR029071">
    <property type="entry name" value="Ubiquitin-like_domsf"/>
</dbReference>
<dbReference type="Pfam" id="PF12796">
    <property type="entry name" value="Ank_2"/>
    <property type="match status" value="2"/>
</dbReference>
<feature type="transmembrane region" description="Helical" evidence="5">
    <location>
        <begin position="1160"/>
        <end position="1182"/>
    </location>
</feature>
<evidence type="ECO:0000256" key="3">
    <source>
        <dbReference type="PROSITE-ProRule" id="PRU00023"/>
    </source>
</evidence>
<evidence type="ECO:0000256" key="4">
    <source>
        <dbReference type="SAM" id="MobiDB-lite"/>
    </source>
</evidence>
<feature type="transmembrane region" description="Helical" evidence="5">
    <location>
        <begin position="1287"/>
        <end position="1304"/>
    </location>
</feature>
<feature type="repeat" description="ANK" evidence="3">
    <location>
        <begin position="877"/>
        <end position="909"/>
    </location>
</feature>
<feature type="repeat" description="ANK" evidence="3">
    <location>
        <begin position="823"/>
        <end position="848"/>
    </location>
</feature>
<dbReference type="OrthoDB" id="194358at2759"/>
<feature type="repeat" description="ANK" evidence="3">
    <location>
        <begin position="944"/>
        <end position="976"/>
    </location>
</feature>
<keyword evidence="1" id="KW-0677">Repeat</keyword>